<protein>
    <recommendedName>
        <fullName evidence="4">Secreted protein</fullName>
    </recommendedName>
</protein>
<dbReference type="Gramene" id="TKW15651">
    <property type="protein sequence ID" value="TKW15651"/>
    <property type="gene ID" value="SEVIR_5G251450v2"/>
</dbReference>
<keyword evidence="3" id="KW-1185">Reference proteome</keyword>
<gene>
    <name evidence="2" type="ORF">SEVIR_5G251450v2</name>
</gene>
<evidence type="ECO:0000313" key="2">
    <source>
        <dbReference type="EMBL" id="TKW15651.1"/>
    </source>
</evidence>
<name>A0A4U6UHE9_SETVI</name>
<evidence type="ECO:0000256" key="1">
    <source>
        <dbReference type="SAM" id="SignalP"/>
    </source>
</evidence>
<proteinExistence type="predicted"/>
<reference evidence="2" key="1">
    <citation type="submission" date="2019-03" db="EMBL/GenBank/DDBJ databases">
        <title>WGS assembly of Setaria viridis.</title>
        <authorList>
            <person name="Huang P."/>
            <person name="Jenkins J."/>
            <person name="Grimwood J."/>
            <person name="Barry K."/>
            <person name="Healey A."/>
            <person name="Mamidi S."/>
            <person name="Sreedasyam A."/>
            <person name="Shu S."/>
            <person name="Feldman M."/>
            <person name="Wu J."/>
            <person name="Yu Y."/>
            <person name="Chen C."/>
            <person name="Johnson J."/>
            <person name="Rokhsar D."/>
            <person name="Baxter I."/>
            <person name="Schmutz J."/>
            <person name="Brutnell T."/>
            <person name="Kellogg E."/>
        </authorList>
    </citation>
    <scope>NUCLEOTIDE SEQUENCE [LARGE SCALE GENOMIC DNA]</scope>
</reference>
<dbReference type="AlphaFoldDB" id="A0A4U6UHE9"/>
<dbReference type="Proteomes" id="UP000298652">
    <property type="component" value="Chromosome 5"/>
</dbReference>
<feature type="signal peptide" evidence="1">
    <location>
        <begin position="1"/>
        <end position="27"/>
    </location>
</feature>
<accession>A0A4U6UHE9</accession>
<sequence length="86" mass="10131">MQPLETKLQLALCVLTHVVFFFPPSFPCRTWEYSNISTCQKTNLAFENSLEICDQKSSVLDDEMVLAERQPCTSWWPFICQLPWWI</sequence>
<feature type="chain" id="PRO_5020201413" description="Secreted protein" evidence="1">
    <location>
        <begin position="28"/>
        <end position="86"/>
    </location>
</feature>
<evidence type="ECO:0000313" key="3">
    <source>
        <dbReference type="Proteomes" id="UP000298652"/>
    </source>
</evidence>
<evidence type="ECO:0008006" key="4">
    <source>
        <dbReference type="Google" id="ProtNLM"/>
    </source>
</evidence>
<organism evidence="2 3">
    <name type="scientific">Setaria viridis</name>
    <name type="common">Green bristlegrass</name>
    <name type="synonym">Setaria italica subsp. viridis</name>
    <dbReference type="NCBI Taxonomy" id="4556"/>
    <lineage>
        <taxon>Eukaryota</taxon>
        <taxon>Viridiplantae</taxon>
        <taxon>Streptophyta</taxon>
        <taxon>Embryophyta</taxon>
        <taxon>Tracheophyta</taxon>
        <taxon>Spermatophyta</taxon>
        <taxon>Magnoliopsida</taxon>
        <taxon>Liliopsida</taxon>
        <taxon>Poales</taxon>
        <taxon>Poaceae</taxon>
        <taxon>PACMAD clade</taxon>
        <taxon>Panicoideae</taxon>
        <taxon>Panicodae</taxon>
        <taxon>Paniceae</taxon>
        <taxon>Cenchrinae</taxon>
        <taxon>Setaria</taxon>
    </lineage>
</organism>
<keyword evidence="1" id="KW-0732">Signal</keyword>
<dbReference type="EMBL" id="CM016556">
    <property type="protein sequence ID" value="TKW15651.1"/>
    <property type="molecule type" value="Genomic_DNA"/>
</dbReference>